<evidence type="ECO:0000313" key="1">
    <source>
        <dbReference type="EMBL" id="KAF3522052.1"/>
    </source>
</evidence>
<reference evidence="1" key="1">
    <citation type="submission" date="2019-12" db="EMBL/GenBank/DDBJ databases">
        <title>Genome sequencing and annotation of Brassica cretica.</title>
        <authorList>
            <person name="Studholme D.J."/>
            <person name="Sarris P."/>
        </authorList>
    </citation>
    <scope>NUCLEOTIDE SEQUENCE</scope>
    <source>
        <strain evidence="1">PFS-109/04</strain>
        <tissue evidence="1">Leaf</tissue>
    </source>
</reference>
<protein>
    <submittedName>
        <fullName evidence="1">Uncharacterized protein</fullName>
    </submittedName>
</protein>
<dbReference type="AlphaFoldDB" id="A0A8S9PUB9"/>
<organism evidence="1 2">
    <name type="scientific">Brassica cretica</name>
    <name type="common">Mustard</name>
    <dbReference type="NCBI Taxonomy" id="69181"/>
    <lineage>
        <taxon>Eukaryota</taxon>
        <taxon>Viridiplantae</taxon>
        <taxon>Streptophyta</taxon>
        <taxon>Embryophyta</taxon>
        <taxon>Tracheophyta</taxon>
        <taxon>Spermatophyta</taxon>
        <taxon>Magnoliopsida</taxon>
        <taxon>eudicotyledons</taxon>
        <taxon>Gunneridae</taxon>
        <taxon>Pentapetalae</taxon>
        <taxon>rosids</taxon>
        <taxon>malvids</taxon>
        <taxon>Brassicales</taxon>
        <taxon>Brassicaceae</taxon>
        <taxon>Brassiceae</taxon>
        <taxon>Brassica</taxon>
    </lineage>
</organism>
<gene>
    <name evidence="1" type="ORF">F2Q69_00049110</name>
</gene>
<dbReference type="EMBL" id="QGKX02001347">
    <property type="protein sequence ID" value="KAF3522052.1"/>
    <property type="molecule type" value="Genomic_DNA"/>
</dbReference>
<accession>A0A8S9PUB9</accession>
<sequence>MKAEKQPDSQSDITHGCNCVPWNGQRDKEHHLSKKTQKAFGSFIVMWLR</sequence>
<evidence type="ECO:0000313" key="2">
    <source>
        <dbReference type="Proteomes" id="UP000712600"/>
    </source>
</evidence>
<proteinExistence type="predicted"/>
<comment type="caution">
    <text evidence="1">The sequence shown here is derived from an EMBL/GenBank/DDBJ whole genome shotgun (WGS) entry which is preliminary data.</text>
</comment>
<name>A0A8S9PUB9_BRACR</name>
<dbReference type="Proteomes" id="UP000712600">
    <property type="component" value="Unassembled WGS sequence"/>
</dbReference>